<feature type="domain" description="PucR C-terminal helix-turn-helix" evidence="2">
    <location>
        <begin position="322"/>
        <end position="379"/>
    </location>
</feature>
<dbReference type="Proteomes" id="UP000240739">
    <property type="component" value="Unassembled WGS sequence"/>
</dbReference>
<evidence type="ECO:0000256" key="1">
    <source>
        <dbReference type="SAM" id="MobiDB-lite"/>
    </source>
</evidence>
<protein>
    <submittedName>
        <fullName evidence="4">PucR family transcriptional regulator</fullName>
    </submittedName>
</protein>
<dbReference type="InterPro" id="IPR042070">
    <property type="entry name" value="PucR_C-HTH_sf"/>
</dbReference>
<dbReference type="PANTHER" id="PTHR33744">
    <property type="entry name" value="CARBOHYDRATE DIACID REGULATOR"/>
    <property type="match status" value="1"/>
</dbReference>
<gene>
    <name evidence="4" type="ORF">C7Y72_05240</name>
</gene>
<dbReference type="PANTHER" id="PTHR33744:SF1">
    <property type="entry name" value="DNA-BINDING TRANSCRIPTIONAL ACTIVATOR ADER"/>
    <property type="match status" value="1"/>
</dbReference>
<comment type="caution">
    <text evidence="4">The sequence shown here is derived from an EMBL/GenBank/DDBJ whole genome shotgun (WGS) entry which is preliminary data.</text>
</comment>
<evidence type="ECO:0000259" key="2">
    <source>
        <dbReference type="Pfam" id="PF13556"/>
    </source>
</evidence>
<dbReference type="Pfam" id="PF25906">
    <property type="entry name" value="PucR-like_N"/>
    <property type="match status" value="1"/>
</dbReference>
<dbReference type="InterPro" id="IPR025736">
    <property type="entry name" value="PucR_C-HTH_dom"/>
</dbReference>
<dbReference type="OrthoDB" id="5243741at2"/>
<dbReference type="Pfam" id="PF13556">
    <property type="entry name" value="HTH_30"/>
    <property type="match status" value="1"/>
</dbReference>
<dbReference type="Gene3D" id="1.10.10.2840">
    <property type="entry name" value="PucR C-terminal helix-turn-helix domain"/>
    <property type="match status" value="1"/>
</dbReference>
<organism evidence="4 5">
    <name type="scientific">Paraconexibacter algicola</name>
    <dbReference type="NCBI Taxonomy" id="2133960"/>
    <lineage>
        <taxon>Bacteria</taxon>
        <taxon>Bacillati</taxon>
        <taxon>Actinomycetota</taxon>
        <taxon>Thermoleophilia</taxon>
        <taxon>Solirubrobacterales</taxon>
        <taxon>Paraconexibacteraceae</taxon>
        <taxon>Paraconexibacter</taxon>
    </lineage>
</organism>
<proteinExistence type="predicted"/>
<evidence type="ECO:0000313" key="4">
    <source>
        <dbReference type="EMBL" id="PTL59092.1"/>
    </source>
</evidence>
<dbReference type="EMBL" id="PYYB01000001">
    <property type="protein sequence ID" value="PTL59092.1"/>
    <property type="molecule type" value="Genomic_DNA"/>
</dbReference>
<evidence type="ECO:0000259" key="3">
    <source>
        <dbReference type="Pfam" id="PF25906"/>
    </source>
</evidence>
<name>A0A2T4UIN5_9ACTN</name>
<feature type="domain" description="PucR-like N-terminal" evidence="3">
    <location>
        <begin position="9"/>
        <end position="170"/>
    </location>
</feature>
<evidence type="ECO:0000313" key="5">
    <source>
        <dbReference type="Proteomes" id="UP000240739"/>
    </source>
</evidence>
<dbReference type="RefSeq" id="WP_107567528.1">
    <property type="nucleotide sequence ID" value="NZ_PYYB01000001.1"/>
</dbReference>
<dbReference type="InterPro" id="IPR051448">
    <property type="entry name" value="CdaR-like_regulators"/>
</dbReference>
<dbReference type="InterPro" id="IPR058663">
    <property type="entry name" value="PucR-like_N"/>
</dbReference>
<sequence length="381" mass="40495">MQHQGVTPWQDIPPSLAPGLQERIPRITEDIIRAVRAEVREYDQPLEGEFGRLISQGVRQALEQFVGLLGTAQTAPDAGIYAAMGRAELDAGRTLDALQSAYRTGARVAWRGLVSEADGLDPGVMFRLAEAIFAYIDQLAAASVAGYSEALASRAGSVQTRRQALVDELLAEQPSATAVRAAARAAQWTVPETLAVVVADHADPVALVRRAPSGTLPARTPDGAVLIVPDPDGPGRRERLAACLAGVASVIGPTVAPGEAHRAARRAAVALGRLQPGGPVRADEHRLDLLLAADPPLVAEIVQARLGPIAGLSPAARARARRTLRAWLDTHGDVTRMAEQLHVHPQTVRYRMAGLRELLGPEAFDEPAARFELQVAVRASS</sequence>
<accession>A0A2T4UIN5</accession>
<feature type="region of interest" description="Disordered" evidence="1">
    <location>
        <begin position="1"/>
        <end position="20"/>
    </location>
</feature>
<keyword evidence="5" id="KW-1185">Reference proteome</keyword>
<reference evidence="4 5" key="1">
    <citation type="submission" date="2018-03" db="EMBL/GenBank/DDBJ databases">
        <title>Aquarubrobacter algicola gen. nov., sp. nov., a novel actinobacterium isolated from shallow eutrophic lake during the end of cyanobacterial harmful algal blooms.</title>
        <authorList>
            <person name="Chun S.J."/>
        </authorList>
    </citation>
    <scope>NUCLEOTIDE SEQUENCE [LARGE SCALE GENOMIC DNA]</scope>
    <source>
        <strain evidence="4 5">Seoho-28</strain>
    </source>
</reference>
<dbReference type="AlphaFoldDB" id="A0A2T4UIN5"/>